<dbReference type="OrthoDB" id="3251775at2759"/>
<feature type="transmembrane region" description="Helical" evidence="1">
    <location>
        <begin position="12"/>
        <end position="30"/>
    </location>
</feature>
<feature type="transmembrane region" description="Helical" evidence="1">
    <location>
        <begin position="120"/>
        <end position="142"/>
    </location>
</feature>
<protein>
    <recommendedName>
        <fullName evidence="2">DUF6533 domain-containing protein</fullName>
    </recommendedName>
</protein>
<evidence type="ECO:0000313" key="4">
    <source>
        <dbReference type="Proteomes" id="UP000620124"/>
    </source>
</evidence>
<sequence length="278" mass="31306">MSLASSVLANRYLSAVGAVVLVYDHLWTLAEEIRLIWLNSETGVGNRIGFIVNRYITEILALYVVFGKSPRVASCGTLIAHLYSTQWRKLQLTRKATIFTAISHCIVTARVYTLWDRRPLIKWILMSSFAVGISLSFVFALLTADQAQLESNGMCAFVNKPWALPYSLGALTGLDFFIIIMTLFNALDRPRQKQAEIITNLQKDGAKFFVGLFCLRLLNLLMSIFGDATFCFVTVTIVWSMCSIVTTHVQLRFEDLRFIHHAATVGGEVELLNYTFTQ</sequence>
<feature type="domain" description="DUF6533" evidence="2">
    <location>
        <begin position="12"/>
        <end position="57"/>
    </location>
</feature>
<evidence type="ECO:0000313" key="3">
    <source>
        <dbReference type="EMBL" id="KAF7360507.1"/>
    </source>
</evidence>
<dbReference type="Pfam" id="PF20151">
    <property type="entry name" value="DUF6533"/>
    <property type="match status" value="1"/>
</dbReference>
<organism evidence="3 4">
    <name type="scientific">Mycena venus</name>
    <dbReference type="NCBI Taxonomy" id="2733690"/>
    <lineage>
        <taxon>Eukaryota</taxon>
        <taxon>Fungi</taxon>
        <taxon>Dikarya</taxon>
        <taxon>Basidiomycota</taxon>
        <taxon>Agaricomycotina</taxon>
        <taxon>Agaricomycetes</taxon>
        <taxon>Agaricomycetidae</taxon>
        <taxon>Agaricales</taxon>
        <taxon>Marasmiineae</taxon>
        <taxon>Mycenaceae</taxon>
        <taxon>Mycena</taxon>
    </lineage>
</organism>
<dbReference type="EMBL" id="JACAZI010000005">
    <property type="protein sequence ID" value="KAF7360507.1"/>
    <property type="molecule type" value="Genomic_DNA"/>
</dbReference>
<keyword evidence="1" id="KW-1133">Transmembrane helix</keyword>
<keyword evidence="4" id="KW-1185">Reference proteome</keyword>
<keyword evidence="1" id="KW-0472">Membrane</keyword>
<dbReference type="AlphaFoldDB" id="A0A8H7D5X3"/>
<gene>
    <name evidence="3" type="ORF">MVEN_00781500</name>
</gene>
<accession>A0A8H7D5X3</accession>
<name>A0A8H7D5X3_9AGAR</name>
<proteinExistence type="predicted"/>
<reference evidence="3" key="1">
    <citation type="submission" date="2020-05" db="EMBL/GenBank/DDBJ databases">
        <title>Mycena genomes resolve the evolution of fungal bioluminescence.</title>
        <authorList>
            <person name="Tsai I.J."/>
        </authorList>
    </citation>
    <scope>NUCLEOTIDE SEQUENCE</scope>
    <source>
        <strain evidence="3">CCC161011</strain>
    </source>
</reference>
<feature type="transmembrane region" description="Helical" evidence="1">
    <location>
        <begin position="162"/>
        <end position="187"/>
    </location>
</feature>
<evidence type="ECO:0000259" key="2">
    <source>
        <dbReference type="Pfam" id="PF20151"/>
    </source>
</evidence>
<keyword evidence="1" id="KW-0812">Transmembrane</keyword>
<evidence type="ECO:0000256" key="1">
    <source>
        <dbReference type="SAM" id="Phobius"/>
    </source>
</evidence>
<dbReference type="Proteomes" id="UP000620124">
    <property type="component" value="Unassembled WGS sequence"/>
</dbReference>
<comment type="caution">
    <text evidence="3">The sequence shown here is derived from an EMBL/GenBank/DDBJ whole genome shotgun (WGS) entry which is preliminary data.</text>
</comment>
<dbReference type="InterPro" id="IPR045340">
    <property type="entry name" value="DUF6533"/>
</dbReference>